<evidence type="ECO:0000313" key="3">
    <source>
        <dbReference type="Proteomes" id="UP000229056"/>
    </source>
</evidence>
<proteinExistence type="predicted"/>
<reference evidence="3" key="1">
    <citation type="submission" date="2017-09" db="EMBL/GenBank/DDBJ databases">
        <title>Depth-based differentiation of microbial function through sediment-hosted aquifers and enrichment of novel symbionts in the deep terrestrial subsurface.</title>
        <authorList>
            <person name="Probst A.J."/>
            <person name="Ladd B."/>
            <person name="Jarett J.K."/>
            <person name="Geller-Mcgrath D.E."/>
            <person name="Sieber C.M.K."/>
            <person name="Emerson J.B."/>
            <person name="Anantharaman K."/>
            <person name="Thomas B.C."/>
            <person name="Malmstrom R."/>
            <person name="Stieglmeier M."/>
            <person name="Klingl A."/>
            <person name="Woyke T."/>
            <person name="Ryan C.M."/>
            <person name="Banfield J.F."/>
        </authorList>
    </citation>
    <scope>NUCLEOTIDE SEQUENCE [LARGE SCALE GENOMIC DNA]</scope>
</reference>
<dbReference type="Proteomes" id="UP000229056">
    <property type="component" value="Unassembled WGS sequence"/>
</dbReference>
<evidence type="ECO:0000313" key="2">
    <source>
        <dbReference type="EMBL" id="PIS06111.1"/>
    </source>
</evidence>
<protein>
    <recommendedName>
        <fullName evidence="1">HTH cro/C1-type domain-containing protein</fullName>
    </recommendedName>
</protein>
<feature type="domain" description="HTH cro/C1-type" evidence="1">
    <location>
        <begin position="1"/>
        <end position="48"/>
    </location>
</feature>
<sequence>MSQEDLAHKAGLKISNLAKLEGGFNCNPTFRTLLALAKVLTKNSVDNLINLKKNKKK</sequence>
<comment type="caution">
    <text evidence="2">The sequence shown here is derived from an EMBL/GenBank/DDBJ whole genome shotgun (WGS) entry which is preliminary data.</text>
</comment>
<dbReference type="Gene3D" id="1.10.260.40">
    <property type="entry name" value="lambda repressor-like DNA-binding domains"/>
    <property type="match status" value="1"/>
</dbReference>
<dbReference type="SUPFAM" id="SSF47413">
    <property type="entry name" value="lambda repressor-like DNA-binding domains"/>
    <property type="match status" value="1"/>
</dbReference>
<dbReference type="CDD" id="cd00093">
    <property type="entry name" value="HTH_XRE"/>
    <property type="match status" value="1"/>
</dbReference>
<dbReference type="InterPro" id="IPR010982">
    <property type="entry name" value="Lambda_DNA-bd_dom_sf"/>
</dbReference>
<accession>A0A2H0W675</accession>
<dbReference type="EMBL" id="PEZY01000008">
    <property type="protein sequence ID" value="PIS06111.1"/>
    <property type="molecule type" value="Genomic_DNA"/>
</dbReference>
<dbReference type="InterPro" id="IPR001387">
    <property type="entry name" value="Cro/C1-type_HTH"/>
</dbReference>
<gene>
    <name evidence="2" type="ORF">COT80_02475</name>
</gene>
<dbReference type="AlphaFoldDB" id="A0A2H0W675"/>
<name>A0A2H0W675_9BACT</name>
<dbReference type="GO" id="GO:0003677">
    <property type="term" value="F:DNA binding"/>
    <property type="evidence" value="ECO:0007669"/>
    <property type="project" value="InterPro"/>
</dbReference>
<dbReference type="Pfam" id="PF01381">
    <property type="entry name" value="HTH_3"/>
    <property type="match status" value="1"/>
</dbReference>
<dbReference type="PROSITE" id="PS50943">
    <property type="entry name" value="HTH_CROC1"/>
    <property type="match status" value="1"/>
</dbReference>
<organism evidence="2 3">
    <name type="scientific">Candidatus Buchananbacteria bacterium CG10_big_fil_rev_8_21_14_0_10_33_19</name>
    <dbReference type="NCBI Taxonomy" id="1974525"/>
    <lineage>
        <taxon>Bacteria</taxon>
        <taxon>Candidatus Buchananiibacteriota</taxon>
    </lineage>
</organism>
<evidence type="ECO:0000259" key="1">
    <source>
        <dbReference type="PROSITE" id="PS50943"/>
    </source>
</evidence>